<dbReference type="HAMAP" id="MF_00822">
    <property type="entry name" value="UreE"/>
    <property type="match status" value="1"/>
</dbReference>
<organism evidence="8 9">
    <name type="scientific">Marinobacter xiaoshiensis</name>
    <dbReference type="NCBI Taxonomy" id="3073652"/>
    <lineage>
        <taxon>Bacteria</taxon>
        <taxon>Pseudomonadati</taxon>
        <taxon>Pseudomonadota</taxon>
        <taxon>Gammaproteobacteria</taxon>
        <taxon>Pseudomonadales</taxon>
        <taxon>Marinobacteraceae</taxon>
        <taxon>Marinobacter</taxon>
    </lineage>
</organism>
<accession>A0ABU2HL86</accession>
<gene>
    <name evidence="5 8" type="primary">ureE</name>
    <name evidence="8" type="ORF">RKA07_14640</name>
</gene>
<dbReference type="Gene3D" id="3.30.70.790">
    <property type="entry name" value="UreE, C-terminal domain"/>
    <property type="match status" value="1"/>
</dbReference>
<dbReference type="SUPFAM" id="SSF69737">
    <property type="entry name" value="Urease metallochaperone UreE, C-terminal domain"/>
    <property type="match status" value="1"/>
</dbReference>
<dbReference type="InterPro" id="IPR007864">
    <property type="entry name" value="UreE_C_dom"/>
</dbReference>
<evidence type="ECO:0000256" key="3">
    <source>
        <dbReference type="ARBA" id="ARBA00022596"/>
    </source>
</evidence>
<evidence type="ECO:0000256" key="6">
    <source>
        <dbReference type="SAM" id="MobiDB-lite"/>
    </source>
</evidence>
<comment type="similarity">
    <text evidence="5">Belongs to the UreE family.</text>
</comment>
<dbReference type="InterPro" id="IPR004029">
    <property type="entry name" value="UreE_N"/>
</dbReference>
<keyword evidence="9" id="KW-1185">Reference proteome</keyword>
<feature type="region of interest" description="Disordered" evidence="6">
    <location>
        <begin position="138"/>
        <end position="182"/>
    </location>
</feature>
<feature type="compositionally biased region" description="Basic residues" evidence="6">
    <location>
        <begin position="155"/>
        <end position="169"/>
    </location>
</feature>
<dbReference type="SMART" id="SM00988">
    <property type="entry name" value="UreE_N"/>
    <property type="match status" value="1"/>
</dbReference>
<comment type="function">
    <text evidence="5">Involved in urease metallocenter assembly. Binds nickel. Probably functions as a nickel donor during metallocenter assembly.</text>
</comment>
<keyword evidence="4 5" id="KW-0143">Chaperone</keyword>
<dbReference type="Pfam" id="PF02814">
    <property type="entry name" value="UreE_N"/>
    <property type="match status" value="1"/>
</dbReference>
<feature type="domain" description="UreE urease accessory N-terminal" evidence="7">
    <location>
        <begin position="1"/>
        <end position="66"/>
    </location>
</feature>
<comment type="subcellular location">
    <subcellularLocation>
        <location evidence="1 5">Cytoplasm</location>
    </subcellularLocation>
</comment>
<dbReference type="NCBIfam" id="NF009751">
    <property type="entry name" value="PRK13261.1-1"/>
    <property type="match status" value="1"/>
</dbReference>
<dbReference type="RefSeq" id="WP_310966654.1">
    <property type="nucleotide sequence ID" value="NZ_JAVMBO010000017.1"/>
</dbReference>
<evidence type="ECO:0000256" key="1">
    <source>
        <dbReference type="ARBA" id="ARBA00004496"/>
    </source>
</evidence>
<dbReference type="Proteomes" id="UP001267407">
    <property type="component" value="Unassembled WGS sequence"/>
</dbReference>
<dbReference type="Gene3D" id="2.60.260.20">
    <property type="entry name" value="Urease metallochaperone UreE, N-terminal domain"/>
    <property type="match status" value="1"/>
</dbReference>
<keyword evidence="3 5" id="KW-0533">Nickel</keyword>
<reference evidence="8" key="1">
    <citation type="submission" date="2023-09" db="EMBL/GenBank/DDBJ databases">
        <title>Marinobacter sediminicola sp. nov. and Marinobacter maritimum sp. nov., isolated from marine sediment.</title>
        <authorList>
            <person name="An J."/>
        </authorList>
    </citation>
    <scope>NUCLEOTIDE SEQUENCE</scope>
    <source>
        <strain evidence="8">F60267</strain>
    </source>
</reference>
<evidence type="ECO:0000259" key="7">
    <source>
        <dbReference type="SMART" id="SM00988"/>
    </source>
</evidence>
<keyword evidence="2 5" id="KW-0963">Cytoplasm</keyword>
<feature type="compositionally biased region" description="Basic and acidic residues" evidence="6">
    <location>
        <begin position="170"/>
        <end position="182"/>
    </location>
</feature>
<evidence type="ECO:0000256" key="4">
    <source>
        <dbReference type="ARBA" id="ARBA00023186"/>
    </source>
</evidence>
<evidence type="ECO:0000256" key="2">
    <source>
        <dbReference type="ARBA" id="ARBA00022490"/>
    </source>
</evidence>
<evidence type="ECO:0000313" key="9">
    <source>
        <dbReference type="Proteomes" id="UP001267407"/>
    </source>
</evidence>
<proteinExistence type="inferred from homology"/>
<comment type="caution">
    <text evidence="8">The sequence shown here is derived from an EMBL/GenBank/DDBJ whole genome shotgun (WGS) entry which is preliminary data.</text>
</comment>
<dbReference type="EMBL" id="JAVMBO010000017">
    <property type="protein sequence ID" value="MDS1311336.1"/>
    <property type="molecule type" value="Genomic_DNA"/>
</dbReference>
<protein>
    <recommendedName>
        <fullName evidence="5">Urease accessory protein UreE</fullName>
    </recommendedName>
</protein>
<dbReference type="SUPFAM" id="SSF69287">
    <property type="entry name" value="Urease metallochaperone UreE, N-terminal domain"/>
    <property type="match status" value="1"/>
</dbReference>
<evidence type="ECO:0000256" key="5">
    <source>
        <dbReference type="HAMAP-Rule" id="MF_00822"/>
    </source>
</evidence>
<sequence length="182" mass="20258">MLELTQRLDGSSEGEIYDSLTLPYELRIRGRLRAKTDKGRDVGLFLDRGPVLRHGDLLRSSGGETVRVCAADESVTTAYIENGLPLARLCYHLGNRHVTLALGVEADGRHWVRFPPDHVLEELAQLLGASLEHHLAPFDPESGAYAHAGREHSHGHGHSHSHSHRHDHSHGHSHDEEHNHAH</sequence>
<name>A0ABU2HL86_9GAMM</name>
<evidence type="ECO:0000313" key="8">
    <source>
        <dbReference type="EMBL" id="MDS1311336.1"/>
    </source>
</evidence>
<dbReference type="InterPro" id="IPR012406">
    <property type="entry name" value="UreE"/>
</dbReference>
<dbReference type="Pfam" id="PF05194">
    <property type="entry name" value="UreE_C"/>
    <property type="match status" value="1"/>
</dbReference>
<dbReference type="InterPro" id="IPR036118">
    <property type="entry name" value="UreE_N_sf"/>
</dbReference>